<feature type="region of interest" description="Disordered" evidence="6">
    <location>
        <begin position="328"/>
        <end position="352"/>
    </location>
</feature>
<dbReference type="EMBL" id="AP019377">
    <property type="protein sequence ID" value="BBH94606.1"/>
    <property type="molecule type" value="Genomic_DNA"/>
</dbReference>
<reference evidence="9" key="1">
    <citation type="submission" date="2018-12" db="EMBL/GenBank/DDBJ databases">
        <title>Novel natural products biosynthetic potential of the class Ktedonobacteria.</title>
        <authorList>
            <person name="Zheng Y."/>
            <person name="Saitou A."/>
            <person name="Wang C.M."/>
            <person name="Toyoda A."/>
            <person name="Minakuchi Y."/>
            <person name="Sekiguchi Y."/>
            <person name="Ueda K."/>
            <person name="Takano H."/>
            <person name="Sakai Y."/>
            <person name="Yokota A."/>
            <person name="Yabe S."/>
        </authorList>
    </citation>
    <scope>NUCLEOTIDE SEQUENCE</scope>
    <source>
        <strain evidence="9">A3-2</strain>
    </source>
</reference>
<name>A0A455T466_9CHLR</name>
<gene>
    <name evidence="9" type="ORF">KTA_28050</name>
</gene>
<keyword evidence="7" id="KW-1133">Transmembrane helix</keyword>
<dbReference type="GO" id="GO:0005524">
    <property type="term" value="F:ATP binding"/>
    <property type="evidence" value="ECO:0007669"/>
    <property type="project" value="UniProtKB-KW"/>
</dbReference>
<dbReference type="AlphaFoldDB" id="A0A455T466"/>
<evidence type="ECO:0000256" key="3">
    <source>
        <dbReference type="ARBA" id="ARBA00022741"/>
    </source>
</evidence>
<dbReference type="GO" id="GO:0004674">
    <property type="term" value="F:protein serine/threonine kinase activity"/>
    <property type="evidence" value="ECO:0007669"/>
    <property type="project" value="UniProtKB-EC"/>
</dbReference>
<evidence type="ECO:0000256" key="1">
    <source>
        <dbReference type="ARBA" id="ARBA00012513"/>
    </source>
</evidence>
<evidence type="ECO:0000259" key="8">
    <source>
        <dbReference type="PROSITE" id="PS50011"/>
    </source>
</evidence>
<keyword evidence="7" id="KW-0472">Membrane</keyword>
<protein>
    <recommendedName>
        <fullName evidence="1">non-specific serine/threonine protein kinase</fullName>
        <ecNumber evidence="1">2.7.11.1</ecNumber>
    </recommendedName>
</protein>
<dbReference type="PANTHER" id="PTHR43289">
    <property type="entry name" value="MITOGEN-ACTIVATED PROTEIN KINASE KINASE KINASE 20-RELATED"/>
    <property type="match status" value="1"/>
</dbReference>
<proteinExistence type="predicted"/>
<keyword evidence="7" id="KW-0812">Transmembrane</keyword>
<evidence type="ECO:0000256" key="4">
    <source>
        <dbReference type="ARBA" id="ARBA00022777"/>
    </source>
</evidence>
<dbReference type="Pfam" id="PF00069">
    <property type="entry name" value="Pkinase"/>
    <property type="match status" value="1"/>
</dbReference>
<dbReference type="InterPro" id="IPR000719">
    <property type="entry name" value="Prot_kinase_dom"/>
</dbReference>
<keyword evidence="3" id="KW-0547">Nucleotide-binding</keyword>
<organism evidence="9">
    <name type="scientific">Thermogemmatispora argillosa</name>
    <dbReference type="NCBI Taxonomy" id="2045280"/>
    <lineage>
        <taxon>Bacteria</taxon>
        <taxon>Bacillati</taxon>
        <taxon>Chloroflexota</taxon>
        <taxon>Ktedonobacteria</taxon>
        <taxon>Thermogemmatisporales</taxon>
        <taxon>Thermogemmatisporaceae</taxon>
        <taxon>Thermogemmatispora</taxon>
    </lineage>
</organism>
<dbReference type="InterPro" id="IPR011009">
    <property type="entry name" value="Kinase-like_dom_sf"/>
</dbReference>
<keyword evidence="5" id="KW-0067">ATP-binding</keyword>
<keyword evidence="2" id="KW-0808">Transferase</keyword>
<dbReference type="Gene3D" id="3.30.200.20">
    <property type="entry name" value="Phosphorylase Kinase, domain 1"/>
    <property type="match status" value="1"/>
</dbReference>
<dbReference type="EC" id="2.7.11.1" evidence="1"/>
<accession>A0A455T466</accession>
<dbReference type="CDD" id="cd14014">
    <property type="entry name" value="STKc_PknB_like"/>
    <property type="match status" value="1"/>
</dbReference>
<evidence type="ECO:0000256" key="2">
    <source>
        <dbReference type="ARBA" id="ARBA00022679"/>
    </source>
</evidence>
<evidence type="ECO:0000256" key="7">
    <source>
        <dbReference type="SAM" id="Phobius"/>
    </source>
</evidence>
<dbReference type="PANTHER" id="PTHR43289:SF6">
    <property type="entry name" value="SERINE_THREONINE-PROTEIN KINASE NEKL-3"/>
    <property type="match status" value="1"/>
</dbReference>
<dbReference type="SUPFAM" id="SSF56112">
    <property type="entry name" value="Protein kinase-like (PK-like)"/>
    <property type="match status" value="1"/>
</dbReference>
<feature type="transmembrane region" description="Helical" evidence="7">
    <location>
        <begin position="383"/>
        <end position="406"/>
    </location>
</feature>
<feature type="domain" description="Protein kinase" evidence="8">
    <location>
        <begin position="11"/>
        <end position="297"/>
    </location>
</feature>
<feature type="compositionally biased region" description="Low complexity" evidence="6">
    <location>
        <begin position="335"/>
        <end position="350"/>
    </location>
</feature>
<evidence type="ECO:0000313" key="9">
    <source>
        <dbReference type="EMBL" id="BBH94606.1"/>
    </source>
</evidence>
<keyword evidence="4" id="KW-0418">Kinase</keyword>
<dbReference type="Gene3D" id="1.10.510.10">
    <property type="entry name" value="Transferase(Phosphotransferase) domain 1"/>
    <property type="match status" value="1"/>
</dbReference>
<evidence type="ECO:0000256" key="5">
    <source>
        <dbReference type="ARBA" id="ARBA00022840"/>
    </source>
</evidence>
<evidence type="ECO:0000256" key="6">
    <source>
        <dbReference type="SAM" id="MobiDB-lite"/>
    </source>
</evidence>
<sequence length="739" mass="78956">MSTIPRRIGKYGLQQQLGSGSLGEVWMAYDLERNQVVALKLFHSDLQADPNFLARFQQAGQLLSALHHPNIVSLLGFEVLRLPETNSTTACMAMEYVEGETLADYIQHTLRKGLFPPISALVYLFKALGAALDYAHQQGIIHGGLKPSNILLDQRHALHSKIGEPRITDFGLATLFKGTSSLQSALYISPEQARGQPPTERSDIYSLGVILYELCTGVQPFRSESAVALMMQHINVLPTPPILINSSIPPGLSEVILRAIAKDPATRFRSASALAEAVAEACAALPTGQLSLGDEFLRDGHGLAEPPGTVSGPLPAATAQTTRRIPVVTPESGTAPSTPLPASASARLPQSLPPVPPAPALPPATTAVLPAVSVRGRGKEFPLSYAIISGVVLCIIILGASFASLWPHQSQPSSKPAVTPGPPGYVFFQDDALGHADVLRIEISGLAAPAANQAYYAWMQTSDSRVVPLGKLPSANGKATLLYPGDAQHTNLLSVARGFFITLEDGQQQPQTPAGPKVYAGNLSSAALPYLQHLLYQGPGLPEKVGIAVEMFETIKSINEKAGSIVDDLQGPHDYGLAWRQANRIITMIDGTSYARSSGDLPADQPALLQIPIGLISSPSTPGYLDMMASEISHLQEVAGRDATMLQHIQHINNALSDLRQWVANMRTYSAKLVQTPLQQMGSQAALDLALQLKKTAADSYTGRVIPPNDQPTLDQGSAGMYQAYIECQYLAAVPLEKV</sequence>
<dbReference type="PROSITE" id="PS50011">
    <property type="entry name" value="PROTEIN_KINASE_DOM"/>
    <property type="match status" value="1"/>
</dbReference>